<dbReference type="Gene3D" id="3.20.20.80">
    <property type="entry name" value="Glycosidases"/>
    <property type="match status" value="2"/>
</dbReference>
<evidence type="ECO:0000313" key="23">
    <source>
        <dbReference type="Proteomes" id="UP000267821"/>
    </source>
</evidence>
<evidence type="ECO:0000256" key="11">
    <source>
        <dbReference type="ARBA" id="ARBA00023136"/>
    </source>
</evidence>
<gene>
    <name evidence="22" type="ORF">L211DRAFT_792065</name>
</gene>
<feature type="region of interest" description="Disordered" evidence="20">
    <location>
        <begin position="94"/>
        <end position="131"/>
    </location>
</feature>
<evidence type="ECO:0000256" key="16">
    <source>
        <dbReference type="ARBA" id="ARBA00037649"/>
    </source>
</evidence>
<keyword evidence="13" id="KW-0119">Carbohydrate metabolism</keyword>
<comment type="catalytic activity">
    <reaction evidence="1">
        <text>Hydrolysis of (1-&gt;3)-beta-D-glucosidic linkages in (1-&gt;3)-beta-D-glucans.</text>
        <dbReference type="EC" id="3.2.1.39"/>
    </reaction>
</comment>
<dbReference type="GO" id="GO:0071555">
    <property type="term" value="P:cell wall organization"/>
    <property type="evidence" value="ECO:0007669"/>
    <property type="project" value="UniProtKB-KW"/>
</dbReference>
<evidence type="ECO:0000256" key="18">
    <source>
        <dbReference type="ARBA" id="ARBA00043078"/>
    </source>
</evidence>
<evidence type="ECO:0000256" key="7">
    <source>
        <dbReference type="ARBA" id="ARBA00022512"/>
    </source>
</evidence>
<evidence type="ECO:0000256" key="5">
    <source>
        <dbReference type="ARBA" id="ARBA00012780"/>
    </source>
</evidence>
<organism evidence="22 23">
    <name type="scientific">Terfezia boudieri ATCC MYA-4762</name>
    <dbReference type="NCBI Taxonomy" id="1051890"/>
    <lineage>
        <taxon>Eukaryota</taxon>
        <taxon>Fungi</taxon>
        <taxon>Dikarya</taxon>
        <taxon>Ascomycota</taxon>
        <taxon>Pezizomycotina</taxon>
        <taxon>Pezizomycetes</taxon>
        <taxon>Pezizales</taxon>
        <taxon>Pezizaceae</taxon>
        <taxon>Terfezia</taxon>
    </lineage>
</organism>
<comment type="similarity">
    <text evidence="4 19">Belongs to the glycosyl hydrolase 17 family.</text>
</comment>
<evidence type="ECO:0000256" key="3">
    <source>
        <dbReference type="ARBA" id="ARBA00004401"/>
    </source>
</evidence>
<reference evidence="22 23" key="1">
    <citation type="journal article" date="2018" name="Nat. Ecol. Evol.">
        <title>Pezizomycetes genomes reveal the molecular basis of ectomycorrhizal truffle lifestyle.</title>
        <authorList>
            <person name="Murat C."/>
            <person name="Payen T."/>
            <person name="Noel B."/>
            <person name="Kuo A."/>
            <person name="Morin E."/>
            <person name="Chen J."/>
            <person name="Kohler A."/>
            <person name="Krizsan K."/>
            <person name="Balestrini R."/>
            <person name="Da Silva C."/>
            <person name="Montanini B."/>
            <person name="Hainaut M."/>
            <person name="Levati E."/>
            <person name="Barry K.W."/>
            <person name="Belfiori B."/>
            <person name="Cichocki N."/>
            <person name="Clum A."/>
            <person name="Dockter R.B."/>
            <person name="Fauchery L."/>
            <person name="Guy J."/>
            <person name="Iotti M."/>
            <person name="Le Tacon F."/>
            <person name="Lindquist E.A."/>
            <person name="Lipzen A."/>
            <person name="Malagnac F."/>
            <person name="Mello A."/>
            <person name="Molinier V."/>
            <person name="Miyauchi S."/>
            <person name="Poulain J."/>
            <person name="Riccioni C."/>
            <person name="Rubini A."/>
            <person name="Sitrit Y."/>
            <person name="Splivallo R."/>
            <person name="Traeger S."/>
            <person name="Wang M."/>
            <person name="Zifcakova L."/>
            <person name="Wipf D."/>
            <person name="Zambonelli A."/>
            <person name="Paolocci F."/>
            <person name="Nowrousian M."/>
            <person name="Ottonello S."/>
            <person name="Baldrian P."/>
            <person name="Spatafora J.W."/>
            <person name="Henrissat B."/>
            <person name="Nagy L.G."/>
            <person name="Aury J.M."/>
            <person name="Wincker P."/>
            <person name="Grigoriev I.V."/>
            <person name="Bonfante P."/>
            <person name="Martin F.M."/>
        </authorList>
    </citation>
    <scope>NUCLEOTIDE SEQUENCE [LARGE SCALE GENOMIC DNA]</scope>
    <source>
        <strain evidence="22 23">ATCC MYA-4762</strain>
    </source>
</reference>
<evidence type="ECO:0000256" key="8">
    <source>
        <dbReference type="ARBA" id="ARBA00022525"/>
    </source>
</evidence>
<evidence type="ECO:0000256" key="17">
    <source>
        <dbReference type="ARBA" id="ARBA00042373"/>
    </source>
</evidence>
<dbReference type="EMBL" id="ML121570">
    <property type="protein sequence ID" value="RPB20518.1"/>
    <property type="molecule type" value="Genomic_DNA"/>
</dbReference>
<evidence type="ECO:0000256" key="2">
    <source>
        <dbReference type="ARBA" id="ARBA00004191"/>
    </source>
</evidence>
<comment type="function">
    <text evidence="16">Glucanases play a role in cell expansion during growth, in cell-cell fusion during mating, and in spore release during sporulation. This enzyme may be involved in beta-glucan degradation. Active on laminarin and lichenan.</text>
</comment>
<dbReference type="GO" id="GO:0009986">
    <property type="term" value="C:cell surface"/>
    <property type="evidence" value="ECO:0007669"/>
    <property type="project" value="TreeGrafter"/>
</dbReference>
<keyword evidence="21" id="KW-1133">Transmembrane helix</keyword>
<dbReference type="PANTHER" id="PTHR16631:SF17">
    <property type="entry name" value="GLUCAN ENDO-1,3-BETA-GLUCOSIDASE BTGC"/>
    <property type="match status" value="1"/>
</dbReference>
<evidence type="ECO:0000256" key="19">
    <source>
        <dbReference type="RuleBase" id="RU004335"/>
    </source>
</evidence>
<evidence type="ECO:0000256" key="9">
    <source>
        <dbReference type="ARBA" id="ARBA00022729"/>
    </source>
</evidence>
<dbReference type="GO" id="GO:0005576">
    <property type="term" value="C:extracellular region"/>
    <property type="evidence" value="ECO:0007669"/>
    <property type="project" value="TreeGrafter"/>
</dbReference>
<sequence>MVGGHGGDAADTGGLLSGGVNTSVPLGENARGVGGGGGSAGNIVAAGTVKKESDWLASQKHSKKKTRIIAIIVVLILLLAIAGGIAAGVILTKKKPSSKSSSDNSNSSNDSTDSNGKKTTTPTSSKDTGKWKDYLDNPALHKVFHGIDYTPLDAQYPECLHKPPTQAQVNIDVAIMSQLTTRVRLYGTDCNQAEMVLDGIKTTGVDMKIWLGIWLDYNATTNARSLVHMYDILDKYPASMFEGVVVGNEVLFREDMTASALSTVLKEVKTNLTAKGINLPIGTSDLGSNWDSSLASSVDVLMANIHPFFGGVAAENASTWTMSFYDTNNLPKAKAASIRGMISEVGWPTEGGTLQGSVAGVDELNTFLNDWVCQKNKDGTEYFWFSAFDEPWKVMYNEPGKEWEDKWGLLDANRKIKANVVIPSCN</sequence>
<evidence type="ECO:0000256" key="6">
    <source>
        <dbReference type="ARBA" id="ARBA00022475"/>
    </source>
</evidence>
<keyword evidence="21" id="KW-0812">Transmembrane</keyword>
<evidence type="ECO:0000313" key="22">
    <source>
        <dbReference type="EMBL" id="RPB20518.1"/>
    </source>
</evidence>
<keyword evidence="14" id="KW-0961">Cell wall biogenesis/degradation</keyword>
<feature type="transmembrane region" description="Helical" evidence="21">
    <location>
        <begin position="68"/>
        <end position="91"/>
    </location>
</feature>
<dbReference type="OrthoDB" id="68336at2759"/>
<evidence type="ECO:0000256" key="10">
    <source>
        <dbReference type="ARBA" id="ARBA00022801"/>
    </source>
</evidence>
<protein>
    <recommendedName>
        <fullName evidence="5">glucan endo-1,3-beta-D-glucosidase</fullName>
        <ecNumber evidence="5">3.2.1.39</ecNumber>
    </recommendedName>
    <alternativeName>
        <fullName evidence="18">Endo-1,3-beta-glucanase btgC</fullName>
    </alternativeName>
    <alternativeName>
        <fullName evidence="17">Laminarinase btgC</fullName>
    </alternativeName>
</protein>
<keyword evidence="9" id="KW-0732">Signal</keyword>
<keyword evidence="12" id="KW-0325">Glycoprotein</keyword>
<dbReference type="GO" id="GO:0042973">
    <property type="term" value="F:glucan endo-1,3-beta-D-glucosidase activity"/>
    <property type="evidence" value="ECO:0007669"/>
    <property type="project" value="UniProtKB-EC"/>
</dbReference>
<keyword evidence="8" id="KW-0964">Secreted</keyword>
<dbReference type="InterPro" id="IPR050732">
    <property type="entry name" value="Beta-glucan_modifiers"/>
</dbReference>
<keyword evidence="23" id="KW-1185">Reference proteome</keyword>
<dbReference type="InParanoid" id="A0A3N4LFN5"/>
<dbReference type="InterPro" id="IPR000490">
    <property type="entry name" value="Glyco_hydro_17"/>
</dbReference>
<keyword evidence="6" id="KW-1003">Cell membrane</keyword>
<evidence type="ECO:0000256" key="14">
    <source>
        <dbReference type="ARBA" id="ARBA00023316"/>
    </source>
</evidence>
<keyword evidence="10 22" id="KW-0378">Hydrolase</keyword>
<evidence type="ECO:0000256" key="21">
    <source>
        <dbReference type="SAM" id="Phobius"/>
    </source>
</evidence>
<name>A0A3N4LFN5_9PEZI</name>
<accession>A0A3N4LFN5</accession>
<feature type="compositionally biased region" description="Low complexity" evidence="20">
    <location>
        <begin position="98"/>
        <end position="126"/>
    </location>
</feature>
<dbReference type="Pfam" id="PF00332">
    <property type="entry name" value="Glyco_hydro_17"/>
    <property type="match status" value="1"/>
</dbReference>
<proteinExistence type="inferred from homology"/>
<dbReference type="GO" id="GO:0009277">
    <property type="term" value="C:fungal-type cell wall"/>
    <property type="evidence" value="ECO:0007669"/>
    <property type="project" value="TreeGrafter"/>
</dbReference>
<dbReference type="AlphaFoldDB" id="A0A3N4LFN5"/>
<dbReference type="InterPro" id="IPR017853">
    <property type="entry name" value="GH"/>
</dbReference>
<evidence type="ECO:0000256" key="13">
    <source>
        <dbReference type="ARBA" id="ARBA00023277"/>
    </source>
</evidence>
<keyword evidence="7" id="KW-0134">Cell wall</keyword>
<dbReference type="EC" id="3.2.1.39" evidence="5"/>
<evidence type="ECO:0000256" key="4">
    <source>
        <dbReference type="ARBA" id="ARBA00008773"/>
    </source>
</evidence>
<comment type="subcellular location">
    <subcellularLocation>
        <location evidence="3">Cell membrane</location>
        <topology evidence="3">Single-pass type II membrane protein</topology>
    </subcellularLocation>
    <subcellularLocation>
        <location evidence="2">Secreted</location>
        <location evidence="2">Cell wall</location>
    </subcellularLocation>
</comment>
<evidence type="ECO:0000256" key="1">
    <source>
        <dbReference type="ARBA" id="ARBA00000382"/>
    </source>
</evidence>
<dbReference type="PANTHER" id="PTHR16631">
    <property type="entry name" value="GLUCAN 1,3-BETA-GLUCOSIDASE"/>
    <property type="match status" value="1"/>
</dbReference>
<dbReference type="GO" id="GO:0000272">
    <property type="term" value="P:polysaccharide catabolic process"/>
    <property type="evidence" value="ECO:0007669"/>
    <property type="project" value="UniProtKB-KW"/>
</dbReference>
<evidence type="ECO:0000256" key="20">
    <source>
        <dbReference type="SAM" id="MobiDB-lite"/>
    </source>
</evidence>
<dbReference type="STRING" id="1051890.A0A3N4LFN5"/>
<evidence type="ECO:0000256" key="15">
    <source>
        <dbReference type="ARBA" id="ARBA00023326"/>
    </source>
</evidence>
<evidence type="ECO:0000256" key="12">
    <source>
        <dbReference type="ARBA" id="ARBA00023180"/>
    </source>
</evidence>
<keyword evidence="11 21" id="KW-0472">Membrane</keyword>
<keyword evidence="15" id="KW-0624">Polysaccharide degradation</keyword>
<dbReference type="SUPFAM" id="SSF51445">
    <property type="entry name" value="(Trans)glycosidases"/>
    <property type="match status" value="1"/>
</dbReference>
<dbReference type="GO" id="GO:0005886">
    <property type="term" value="C:plasma membrane"/>
    <property type="evidence" value="ECO:0007669"/>
    <property type="project" value="UniProtKB-SubCell"/>
</dbReference>
<dbReference type="Proteomes" id="UP000267821">
    <property type="component" value="Unassembled WGS sequence"/>
</dbReference>